<dbReference type="Proteomes" id="UP000251584">
    <property type="component" value="Unassembled WGS sequence"/>
</dbReference>
<protein>
    <submittedName>
        <fullName evidence="1">Uncharacterized protein</fullName>
    </submittedName>
</protein>
<accession>A0A2X2W024</accession>
<proteinExistence type="predicted"/>
<sequence length="131" mass="14155">MPAHGNDHFILLRTLSGLANFRQKTVALRAVVCGEVDAVGARKETGLSLVCMSDSTSSIIWRSSFSLISIFHPLAKFVGIECARDVFNLFPAFALQAITCCRTGIIVDVIHRREHLPVADDNGGGMQIVSG</sequence>
<evidence type="ECO:0000313" key="2">
    <source>
        <dbReference type="Proteomes" id="UP000251584"/>
    </source>
</evidence>
<reference evidence="1 2" key="1">
    <citation type="submission" date="2018-06" db="EMBL/GenBank/DDBJ databases">
        <authorList>
            <consortium name="Pathogen Informatics"/>
            <person name="Doyle S."/>
        </authorList>
    </citation>
    <scope>NUCLEOTIDE SEQUENCE [LARGE SCALE GENOMIC DNA]</scope>
    <source>
        <strain evidence="1 2">NCTC10786</strain>
    </source>
</reference>
<gene>
    <name evidence="1" type="ORF">NCTC10786_03014</name>
</gene>
<name>A0A2X2W024_CITKO</name>
<evidence type="ECO:0000313" key="1">
    <source>
        <dbReference type="EMBL" id="SQB29235.1"/>
    </source>
</evidence>
<organism evidence="1 2">
    <name type="scientific">Citrobacter koseri</name>
    <name type="common">Citrobacter diversus</name>
    <dbReference type="NCBI Taxonomy" id="545"/>
    <lineage>
        <taxon>Bacteria</taxon>
        <taxon>Pseudomonadati</taxon>
        <taxon>Pseudomonadota</taxon>
        <taxon>Gammaproteobacteria</taxon>
        <taxon>Enterobacterales</taxon>
        <taxon>Enterobacteriaceae</taxon>
        <taxon>Citrobacter</taxon>
    </lineage>
</organism>
<dbReference type="EMBL" id="UAVY01000004">
    <property type="protein sequence ID" value="SQB29235.1"/>
    <property type="molecule type" value="Genomic_DNA"/>
</dbReference>
<dbReference type="AlphaFoldDB" id="A0A2X2W024"/>